<keyword evidence="3" id="KW-1185">Reference proteome</keyword>
<comment type="caution">
    <text evidence="2">The sequence shown here is derived from an EMBL/GenBank/DDBJ whole genome shotgun (WGS) entry which is preliminary data.</text>
</comment>
<sequence>MAESNGRYQRILASTSSYSWLTTETAATLHNAVTELYTQAWDDMQYGYVNLTQEIERPRLEPSRAINGVITQVQCTSIPRSRLSKNQTLEINNFGRNWAIPASIWNATGSGPSSTVNLTWIDMHNTSQKSIGVLVTLPQAFQNLSGVDIVNDTTLRQEAVICPCAVVARWAPVNTEWDANTTDIVPSNPTKAILPDLGYVWDYNELSKEYGASEPIRIGVEWANMLNLGGRLVKAGNGETVNVSSIEALLWRHMSQWPRAGDGLPIWTRVEWGAPSHVQGDNETWDGSSVERLAARILSLAVTDGISRVADWADYDVIYGGSEPPPGVYSITIDIYRYGWGYGLLSGVTIFAVCVLFTHAVMVLAYAGYSIFLAVRRKPVTYKMLTDVGELVVMSLGSQPAPRLREGKELPWNTTISVREKGGDRLELVSGVDMDHLPEADKPYWRVNSGDFWKLPGSLHRRFFKKA</sequence>
<protein>
    <submittedName>
        <fullName evidence="2">Uncharacterized protein</fullName>
    </submittedName>
</protein>
<keyword evidence="1" id="KW-0812">Transmembrane</keyword>
<proteinExistence type="predicted"/>
<accession>A0ABR1RGZ7</accession>
<dbReference type="Proteomes" id="UP001396898">
    <property type="component" value="Unassembled WGS sequence"/>
</dbReference>
<evidence type="ECO:0000256" key="1">
    <source>
        <dbReference type="SAM" id="Phobius"/>
    </source>
</evidence>
<reference evidence="2 3" key="1">
    <citation type="submission" date="2023-01" db="EMBL/GenBank/DDBJ databases">
        <title>Analysis of 21 Apiospora genomes using comparative genomics revels a genus with tremendous synthesis potential of carbohydrate active enzymes and secondary metabolites.</title>
        <authorList>
            <person name="Sorensen T."/>
        </authorList>
    </citation>
    <scope>NUCLEOTIDE SEQUENCE [LARGE SCALE GENOMIC DNA]</scope>
    <source>
        <strain evidence="2 3">CBS 20057</strain>
    </source>
</reference>
<evidence type="ECO:0000313" key="2">
    <source>
        <dbReference type="EMBL" id="KAK8009483.1"/>
    </source>
</evidence>
<feature type="transmembrane region" description="Helical" evidence="1">
    <location>
        <begin position="342"/>
        <end position="375"/>
    </location>
</feature>
<dbReference type="EMBL" id="JAQQWI010000016">
    <property type="protein sequence ID" value="KAK8009483.1"/>
    <property type="molecule type" value="Genomic_DNA"/>
</dbReference>
<keyword evidence="1" id="KW-0472">Membrane</keyword>
<gene>
    <name evidence="2" type="ORF">PG991_012034</name>
</gene>
<name>A0ABR1RGZ7_9PEZI</name>
<organism evidence="2 3">
    <name type="scientific">Apiospora marii</name>
    <dbReference type="NCBI Taxonomy" id="335849"/>
    <lineage>
        <taxon>Eukaryota</taxon>
        <taxon>Fungi</taxon>
        <taxon>Dikarya</taxon>
        <taxon>Ascomycota</taxon>
        <taxon>Pezizomycotina</taxon>
        <taxon>Sordariomycetes</taxon>
        <taxon>Xylariomycetidae</taxon>
        <taxon>Amphisphaeriales</taxon>
        <taxon>Apiosporaceae</taxon>
        <taxon>Apiospora</taxon>
    </lineage>
</organism>
<evidence type="ECO:0000313" key="3">
    <source>
        <dbReference type="Proteomes" id="UP001396898"/>
    </source>
</evidence>
<keyword evidence="1" id="KW-1133">Transmembrane helix</keyword>